<name>A0ACC1XSR4_MELAZ</name>
<proteinExistence type="predicted"/>
<protein>
    <submittedName>
        <fullName evidence="1">RING-H2 finger protein</fullName>
    </submittedName>
</protein>
<reference evidence="1 2" key="1">
    <citation type="journal article" date="2023" name="Science">
        <title>Complex scaffold remodeling in plant triterpene biosynthesis.</title>
        <authorList>
            <person name="De La Pena R."/>
            <person name="Hodgson H."/>
            <person name="Liu J.C."/>
            <person name="Stephenson M.J."/>
            <person name="Martin A.C."/>
            <person name="Owen C."/>
            <person name="Harkess A."/>
            <person name="Leebens-Mack J."/>
            <person name="Jimenez L.E."/>
            <person name="Osbourn A."/>
            <person name="Sattely E.S."/>
        </authorList>
    </citation>
    <scope>NUCLEOTIDE SEQUENCE [LARGE SCALE GENOMIC DNA]</scope>
    <source>
        <strain evidence="2">cv. JPN11</strain>
        <tissue evidence="1">Leaf</tissue>
    </source>
</reference>
<accession>A0ACC1XSR4</accession>
<comment type="caution">
    <text evidence="1">The sequence shown here is derived from an EMBL/GenBank/DDBJ whole genome shotgun (WGS) entry which is preliminary data.</text>
</comment>
<gene>
    <name evidence="1" type="ORF">OWV82_012978</name>
</gene>
<evidence type="ECO:0000313" key="2">
    <source>
        <dbReference type="Proteomes" id="UP001164539"/>
    </source>
</evidence>
<sequence length="391" mass="42824">MSSFSYFSGTNTSLNSSVTSCSNSDKDGCSCMYDCSNDCNCLHPPLLPPPPPLHGGGDSNGKQLLTVGMIIMSSVIVGMLLLGILLVVIKACYKRRNNLRRRNQQMIFGTQEDFFDEDHGPVLDHPIWYINTIGLPQSVIDSIAVFKYNRCEGLIEGTECSVCLSEFQEDETLRLLPKCSHAFHISCIDTWLSSNALDSRNDIEITVVNSENYSGDGRNNLEAGGISEIPNENDNSSNSGAFSVEDARTAENSMKDFSRLKTRNCNSDCRVLSDLAENRRLVEEDTQPMRRSVSLDSSAASLIYDAVASSVMHDKHQGNLDTRLGQSKNLKSKTAAKRKSGSSSSSISKLMKSSSIGSSLQKGSMSMKRSSSSNGKFSSSRHSRRYSNLPL</sequence>
<evidence type="ECO:0000313" key="1">
    <source>
        <dbReference type="EMBL" id="KAJ4714502.1"/>
    </source>
</evidence>
<keyword evidence="2" id="KW-1185">Reference proteome</keyword>
<organism evidence="1 2">
    <name type="scientific">Melia azedarach</name>
    <name type="common">Chinaberry tree</name>
    <dbReference type="NCBI Taxonomy" id="155640"/>
    <lineage>
        <taxon>Eukaryota</taxon>
        <taxon>Viridiplantae</taxon>
        <taxon>Streptophyta</taxon>
        <taxon>Embryophyta</taxon>
        <taxon>Tracheophyta</taxon>
        <taxon>Spermatophyta</taxon>
        <taxon>Magnoliopsida</taxon>
        <taxon>eudicotyledons</taxon>
        <taxon>Gunneridae</taxon>
        <taxon>Pentapetalae</taxon>
        <taxon>rosids</taxon>
        <taxon>malvids</taxon>
        <taxon>Sapindales</taxon>
        <taxon>Meliaceae</taxon>
        <taxon>Melia</taxon>
    </lineage>
</organism>
<dbReference type="Proteomes" id="UP001164539">
    <property type="component" value="Chromosome 7"/>
</dbReference>
<dbReference type="EMBL" id="CM051400">
    <property type="protein sequence ID" value="KAJ4714502.1"/>
    <property type="molecule type" value="Genomic_DNA"/>
</dbReference>